<accession>A0A9N9AHG1</accession>
<gene>
    <name evidence="1" type="ORF">FCALED_LOCUS5067</name>
</gene>
<evidence type="ECO:0000313" key="1">
    <source>
        <dbReference type="EMBL" id="CAG8528680.1"/>
    </source>
</evidence>
<dbReference type="AlphaFoldDB" id="A0A9N9AHG1"/>
<comment type="caution">
    <text evidence="1">The sequence shown here is derived from an EMBL/GenBank/DDBJ whole genome shotgun (WGS) entry which is preliminary data.</text>
</comment>
<dbReference type="EMBL" id="CAJVPQ010001041">
    <property type="protein sequence ID" value="CAG8528680.1"/>
    <property type="molecule type" value="Genomic_DNA"/>
</dbReference>
<evidence type="ECO:0000313" key="2">
    <source>
        <dbReference type="Proteomes" id="UP000789570"/>
    </source>
</evidence>
<proteinExistence type="predicted"/>
<organism evidence="1 2">
    <name type="scientific">Funneliformis caledonium</name>
    <dbReference type="NCBI Taxonomy" id="1117310"/>
    <lineage>
        <taxon>Eukaryota</taxon>
        <taxon>Fungi</taxon>
        <taxon>Fungi incertae sedis</taxon>
        <taxon>Mucoromycota</taxon>
        <taxon>Glomeromycotina</taxon>
        <taxon>Glomeromycetes</taxon>
        <taxon>Glomerales</taxon>
        <taxon>Glomeraceae</taxon>
        <taxon>Funneliformis</taxon>
    </lineage>
</organism>
<protein>
    <submittedName>
        <fullName evidence="1">5514_t:CDS:1</fullName>
    </submittedName>
</protein>
<name>A0A9N9AHG1_9GLOM</name>
<dbReference type="Proteomes" id="UP000789570">
    <property type="component" value="Unassembled WGS sequence"/>
</dbReference>
<sequence>MSKYRQDNKCKNQYNKCKRNIMCKRVVHCTPTVFLICPNAQTVTTNERASTTTTTSPPHPLSPKLSINFSKNFGLERIKILFAISFLEKVP</sequence>
<reference evidence="1" key="1">
    <citation type="submission" date="2021-06" db="EMBL/GenBank/DDBJ databases">
        <authorList>
            <person name="Kallberg Y."/>
            <person name="Tangrot J."/>
            <person name="Rosling A."/>
        </authorList>
    </citation>
    <scope>NUCLEOTIDE SEQUENCE</scope>
    <source>
        <strain evidence="1">UK204</strain>
    </source>
</reference>
<keyword evidence="2" id="KW-1185">Reference proteome</keyword>
<dbReference type="OrthoDB" id="10611396at2759"/>